<dbReference type="OrthoDB" id="6074739at2"/>
<dbReference type="InterPro" id="IPR036415">
    <property type="entry name" value="Lamin_tail_dom_sf"/>
</dbReference>
<dbReference type="GO" id="GO:0005576">
    <property type="term" value="C:extracellular region"/>
    <property type="evidence" value="ECO:0007669"/>
    <property type="project" value="UniProtKB-SubCell"/>
</dbReference>
<dbReference type="Pfam" id="PF17210">
    <property type="entry name" value="SdrD_B"/>
    <property type="match status" value="1"/>
</dbReference>
<protein>
    <recommendedName>
        <fullName evidence="5">LTD domain-containing protein</fullName>
    </recommendedName>
</protein>
<dbReference type="SUPFAM" id="SSF74853">
    <property type="entry name" value="Lamin A/C globular tail domain"/>
    <property type="match status" value="1"/>
</dbReference>
<evidence type="ECO:0000256" key="1">
    <source>
        <dbReference type="ARBA" id="ARBA00004613"/>
    </source>
</evidence>
<proteinExistence type="predicted"/>
<evidence type="ECO:0000313" key="6">
    <source>
        <dbReference type="EMBL" id="BAY18487.1"/>
    </source>
</evidence>
<feature type="signal peptide" evidence="4">
    <location>
        <begin position="1"/>
        <end position="33"/>
    </location>
</feature>
<dbReference type="Gene3D" id="2.60.40.10">
    <property type="entry name" value="Immunoglobulins"/>
    <property type="match status" value="1"/>
</dbReference>
<evidence type="ECO:0000313" key="7">
    <source>
        <dbReference type="Proteomes" id="UP000218287"/>
    </source>
</evidence>
<dbReference type="InterPro" id="IPR013783">
    <property type="entry name" value="Ig-like_fold"/>
</dbReference>
<dbReference type="AlphaFoldDB" id="A0A1Z4GLX8"/>
<name>A0A1Z4GLX8_9CYAN</name>
<dbReference type="Pfam" id="PF00932">
    <property type="entry name" value="LTD"/>
    <property type="match status" value="1"/>
</dbReference>
<keyword evidence="7" id="KW-1185">Reference proteome</keyword>
<dbReference type="NCBIfam" id="TIGR01451">
    <property type="entry name" value="B_ant_repeat"/>
    <property type="match status" value="1"/>
</dbReference>
<dbReference type="PROSITE" id="PS51841">
    <property type="entry name" value="LTD"/>
    <property type="match status" value="1"/>
</dbReference>
<keyword evidence="3 4" id="KW-0732">Signal</keyword>
<feature type="domain" description="LTD" evidence="5">
    <location>
        <begin position="668"/>
        <end position="800"/>
    </location>
</feature>
<dbReference type="InterPro" id="IPR033764">
    <property type="entry name" value="Sdr_B"/>
</dbReference>
<accession>A0A1Z4GLX8</accession>
<dbReference type="Proteomes" id="UP000218287">
    <property type="component" value="Chromosome"/>
</dbReference>
<sequence>MYLLYRRKCYQRLFNSLGLSLLALSVCSQTVRAEGSRTLYPSGATGNRANIEWRNSTYGNLVQRRTLLKVYAQAGEYILMGSSAVKVNSGNIRVFNPGAVTGSVGNETIPTSADFSCAAQTGTNTGKITSRTLELAGPRSADGTGNTSGYIPCVYQAPTTGVYTIVFSGPSGENSNNETASTGDIELTSADNFNSKQTTSVAAWDVTVRSSASSTTDINGRLFTYYFAFFTGDNGRYLNFPVYPVTTDGYQYEIKLRGTDPNGFILYGNQVGFYDSDGKTPLYHDVLAKDNTLSPVEAGTSLSRPQYATFLNPLDTQTLSSIDRYRPDGTLDGTGVPLIPTVPSVDSLNFLGTASGNTSSLGTGGTFTFNTNITGNYEIVISRDSSDFDPTNSQNRVLRGVMNTSGLQSVSWNGKDNSGDNFPVGTNYQVRVKVHAGEYHFPLLDAENNFSGGPTITMLNSSNPLGNTTVFYDDRGYTTIGGTNVGVPGSVLCGVGQPSPAFSNPISGFNSSNNDRKFGQFGNNGNTNVKCTGSFGDAKGLDLWTFYPSNTETTPLNIINFGTTISGTLYQDSDRGDDFDPGEPTLPAGINVKLIKASDNSVVTVTSTKADGTYGFTGVVDGSYKIQVDTTNNNIPVGFSLGTPNDLAVTVSGSAITNQNFGFDVYKVSPQAGKIIINEVLYNETGTGNMASNNDEFIELYNASSSAVDLSGVKLADGNLIANSVETTTNSFNYTFPSGTTLQPGQYAVIWIGSNQTNNQAPDAAFQAWLGFSTRLTNGGDDVWLYDSQNQIIDYVAYGSGNAINTPPPNSLNLWDSTYQSNLANAADAQSISLTRNGNDTNTSACWEQTTSGNASSRCPSYLPTRDTDNVGTRITSVGVNNNGSPKVLLVKRITRINSDDLNDSVDGAGTDDNDSKWPSGYLRGKINATGVKPGDEVEYTIYFLSNGNSSVTNVKFCDLVPGNTTFVSTAFNGQTPNDGVSGGNQGIAMAIGSTTPTVYFSNAVDSDRGAFYPNNDSSTPASCGSNTNGAVAVNVTNSSLTSLPAATGQGTPTNSYGFIRFRVKIN</sequence>
<evidence type="ECO:0000256" key="3">
    <source>
        <dbReference type="ARBA" id="ARBA00022729"/>
    </source>
</evidence>
<dbReference type="Gene3D" id="2.60.40.1260">
    <property type="entry name" value="Lamin Tail domain"/>
    <property type="match status" value="1"/>
</dbReference>
<dbReference type="SUPFAM" id="SSF117074">
    <property type="entry name" value="Hypothetical protein PA1324"/>
    <property type="match status" value="1"/>
</dbReference>
<keyword evidence="2" id="KW-0964">Secreted</keyword>
<dbReference type="InterPro" id="IPR001322">
    <property type="entry name" value="Lamin_tail_dom"/>
</dbReference>
<reference evidence="6 7" key="1">
    <citation type="submission" date="2017-06" db="EMBL/GenBank/DDBJ databases">
        <title>Genome sequencing of cyanobaciteial culture collection at National Institute for Environmental Studies (NIES).</title>
        <authorList>
            <person name="Hirose Y."/>
            <person name="Shimura Y."/>
            <person name="Fujisawa T."/>
            <person name="Nakamura Y."/>
            <person name="Kawachi M."/>
        </authorList>
    </citation>
    <scope>NUCLEOTIDE SEQUENCE [LARGE SCALE GENOMIC DNA]</scope>
    <source>
        <strain evidence="6 7">NIES-21</strain>
    </source>
</reference>
<dbReference type="InterPro" id="IPR047589">
    <property type="entry name" value="DUF11_rpt"/>
</dbReference>
<evidence type="ECO:0000256" key="4">
    <source>
        <dbReference type="SAM" id="SignalP"/>
    </source>
</evidence>
<feature type="chain" id="PRO_5013369007" description="LTD domain-containing protein" evidence="4">
    <location>
        <begin position="34"/>
        <end position="1067"/>
    </location>
</feature>
<comment type="subcellular location">
    <subcellularLocation>
        <location evidence="1">Secreted</location>
    </subcellularLocation>
</comment>
<dbReference type="EMBL" id="AP018174">
    <property type="protein sequence ID" value="BAY18487.1"/>
    <property type="molecule type" value="Genomic_DNA"/>
</dbReference>
<evidence type="ECO:0000259" key="5">
    <source>
        <dbReference type="PROSITE" id="PS51841"/>
    </source>
</evidence>
<organism evidence="6 7">
    <name type="scientific">Anabaenopsis circularis NIES-21</name>
    <dbReference type="NCBI Taxonomy" id="1085406"/>
    <lineage>
        <taxon>Bacteria</taxon>
        <taxon>Bacillati</taxon>
        <taxon>Cyanobacteriota</taxon>
        <taxon>Cyanophyceae</taxon>
        <taxon>Nostocales</taxon>
        <taxon>Nodulariaceae</taxon>
        <taxon>Anabaenopsis</taxon>
    </lineage>
</organism>
<gene>
    <name evidence="6" type="ORF">NIES21_43340</name>
</gene>
<evidence type="ECO:0000256" key="2">
    <source>
        <dbReference type="ARBA" id="ARBA00022525"/>
    </source>
</evidence>